<organism evidence="2">
    <name type="scientific">Gymnodinialimonas phycosphaerae</name>
    <dbReference type="NCBI Taxonomy" id="2841589"/>
    <lineage>
        <taxon>Bacteria</taxon>
        <taxon>Pseudomonadati</taxon>
        <taxon>Pseudomonadota</taxon>
        <taxon>Alphaproteobacteria</taxon>
        <taxon>Rhodobacterales</taxon>
        <taxon>Paracoccaceae</taxon>
        <taxon>Gymnodinialimonas</taxon>
    </lineage>
</organism>
<sequence>MQPAPQDIAMRDPQEVMTLARMGSMHQSRLSFMRVLLRRMKGEGWQFFRPEWSVNANGEGHAVYTARASNRAYSLVAFAHDLPADQRSDRVIATAWDATFVLFDGVPTESDIKDLRANVPKQEAGRVCDRVLTLSRANRSVRLWDHVVGALAKGQQPDAAQIDAVGYLMRTTAVYGSAKFGAADRAAIENRPELNAPFQAEMLTVYLIRTFVADLVEHMARTQGTAAARLDPALKRRFGIGNSTGLGMAPFLVNHPRLIHNWIAAREWALAEVRGLARASAAEVAIFRSFTDRAALNAQKWHSAHPIQQVKLTQLRADMAALQTHLTTFDFSADRPWNALWRWAETHLGLEGQEQLAALLLEPYGPLIDDAAGCMAADETPARIDGRMDIDTLRTLIERIHPRALGTDWTAPEACARVWYTSAEKLEPRLGERAEENLDAYANALCPAHDAAKLYAALEGAQGPVAAFLLHAPEHRHTVRRLQLAATHPYAEIRDNTTHADMAPIDLLRAKLSFFGATRFDPRSDRWLRITMFQNAPYPDELAHADPDGWSYPPLADAAP</sequence>
<reference evidence="2 3" key="1">
    <citation type="submission" date="2021-07" db="EMBL/GenBank/DDBJ databases">
        <title>Karlodiniumbacter phycospheric gen. nov., sp. nov., a phycosphere bacterium isolated from karlodinium veneficum.</title>
        <authorList>
            <person name="Peng Y."/>
            <person name="Jiang L."/>
            <person name="Lee J."/>
        </authorList>
    </citation>
    <scope>NUCLEOTIDE SEQUENCE</scope>
    <source>
        <strain evidence="2 3">N5</strain>
    </source>
</reference>
<protein>
    <submittedName>
        <fullName evidence="2">Uncharacterized protein</fullName>
    </submittedName>
</protein>
<dbReference type="AlphaFoldDB" id="A0A975TY72"/>
<evidence type="ECO:0000313" key="3">
    <source>
        <dbReference type="Proteomes" id="UP000693972"/>
    </source>
</evidence>
<accession>A0A975TY72</accession>
<dbReference type="Proteomes" id="UP000693972">
    <property type="component" value="Unassembled WGS sequence"/>
</dbReference>
<dbReference type="RefSeq" id="WP_257894804.1">
    <property type="nucleotide sequence ID" value="NZ_JAIMBW010000001.1"/>
</dbReference>
<name>A0A975TY72_9RHOB</name>
<evidence type="ECO:0000313" key="1">
    <source>
        <dbReference type="EMBL" id="MBY4891425.1"/>
    </source>
</evidence>
<gene>
    <name evidence="1" type="ORF">KUL25_01455</name>
    <name evidence="2" type="ORF">KUL25_01460</name>
</gene>
<dbReference type="EMBL" id="JAIMBW010000001">
    <property type="protein sequence ID" value="MBY4891425.1"/>
    <property type="molecule type" value="Genomic_DNA"/>
</dbReference>
<proteinExistence type="predicted"/>
<keyword evidence="3" id="KW-1185">Reference proteome</keyword>
<evidence type="ECO:0000313" key="2">
    <source>
        <dbReference type="EMBL" id="QXL89924.1"/>
    </source>
</evidence>
<dbReference type="EMBL" id="CP078073">
    <property type="protein sequence ID" value="QXL89924.1"/>
    <property type="molecule type" value="Genomic_DNA"/>
</dbReference>